<dbReference type="Proteomes" id="UP000481861">
    <property type="component" value="Unassembled WGS sequence"/>
</dbReference>
<keyword evidence="11" id="KW-1185">Reference proteome</keyword>
<dbReference type="EMBL" id="JAADJZ010000011">
    <property type="protein sequence ID" value="KAF2871630.1"/>
    <property type="molecule type" value="Genomic_DNA"/>
</dbReference>
<dbReference type="Gene3D" id="3.30.160.60">
    <property type="entry name" value="Classic Zinc Finger"/>
    <property type="match status" value="1"/>
</dbReference>
<dbReference type="PROSITE" id="PS00028">
    <property type="entry name" value="ZINC_FINGER_C2H2_1"/>
    <property type="match status" value="1"/>
</dbReference>
<evidence type="ECO:0000259" key="9">
    <source>
        <dbReference type="PROSITE" id="PS50157"/>
    </source>
</evidence>
<evidence type="ECO:0000256" key="7">
    <source>
        <dbReference type="PROSITE-ProRule" id="PRU00042"/>
    </source>
</evidence>
<reference evidence="10 11" key="1">
    <citation type="submission" date="2020-01" db="EMBL/GenBank/DDBJ databases">
        <authorList>
            <consortium name="DOE Joint Genome Institute"/>
            <person name="Haridas S."/>
            <person name="Albert R."/>
            <person name="Binder M."/>
            <person name="Bloem J."/>
            <person name="Labutti K."/>
            <person name="Salamov A."/>
            <person name="Andreopoulos B."/>
            <person name="Baker S.E."/>
            <person name="Barry K."/>
            <person name="Bills G."/>
            <person name="Bluhm B.H."/>
            <person name="Cannon C."/>
            <person name="Castanera R."/>
            <person name="Culley D.E."/>
            <person name="Daum C."/>
            <person name="Ezra D."/>
            <person name="Gonzalez J.B."/>
            <person name="Henrissat B."/>
            <person name="Kuo A."/>
            <person name="Liang C."/>
            <person name="Lipzen A."/>
            <person name="Lutzoni F."/>
            <person name="Magnuson J."/>
            <person name="Mondo S."/>
            <person name="Nolan M."/>
            <person name="Ohm R."/>
            <person name="Pangilinan J."/>
            <person name="Park H.-J.H."/>
            <person name="Ramirez L."/>
            <person name="Alfaro M."/>
            <person name="Sun H."/>
            <person name="Tritt A."/>
            <person name="Yoshinaga Y."/>
            <person name="Zwiers L.-H.L."/>
            <person name="Turgeon B.G."/>
            <person name="Goodwin S.B."/>
            <person name="Spatafora J.W."/>
            <person name="Crous P.W."/>
            <person name="Grigoriev I.V."/>
        </authorList>
    </citation>
    <scope>NUCLEOTIDE SEQUENCE [LARGE SCALE GENOMIC DNA]</scope>
    <source>
        <strain evidence="10 11">CBS 611.86</strain>
    </source>
</reference>
<feature type="compositionally biased region" description="Polar residues" evidence="8">
    <location>
        <begin position="14"/>
        <end position="26"/>
    </location>
</feature>
<dbReference type="GO" id="GO:0000785">
    <property type="term" value="C:chromatin"/>
    <property type="evidence" value="ECO:0007669"/>
    <property type="project" value="TreeGrafter"/>
</dbReference>
<proteinExistence type="predicted"/>
<dbReference type="OrthoDB" id="6077919at2759"/>
<evidence type="ECO:0000313" key="11">
    <source>
        <dbReference type="Proteomes" id="UP000481861"/>
    </source>
</evidence>
<dbReference type="InterPro" id="IPR007219">
    <property type="entry name" value="XnlR_reg_dom"/>
</dbReference>
<dbReference type="InterPro" id="IPR013087">
    <property type="entry name" value="Znf_C2H2_type"/>
</dbReference>
<dbReference type="GO" id="GO:0006351">
    <property type="term" value="P:DNA-templated transcription"/>
    <property type="evidence" value="ECO:0007669"/>
    <property type="project" value="InterPro"/>
</dbReference>
<keyword evidence="5" id="KW-0862">Zinc</keyword>
<dbReference type="SUPFAM" id="SSF57667">
    <property type="entry name" value="beta-beta-alpha zinc fingers"/>
    <property type="match status" value="1"/>
</dbReference>
<feature type="domain" description="C2H2-type" evidence="9">
    <location>
        <begin position="137"/>
        <end position="166"/>
    </location>
</feature>
<feature type="region of interest" description="Disordered" evidence="8">
    <location>
        <begin position="160"/>
        <end position="185"/>
    </location>
</feature>
<evidence type="ECO:0000313" key="10">
    <source>
        <dbReference type="EMBL" id="KAF2871630.1"/>
    </source>
</evidence>
<dbReference type="SMART" id="SM00355">
    <property type="entry name" value="ZnF_C2H2"/>
    <property type="match status" value="2"/>
</dbReference>
<dbReference type="PANTHER" id="PTHR40626:SF30">
    <property type="entry name" value="FINGER DOMAIN PROTEIN, PUTATIVE (AFU_ORTHOLOGUE AFUA_4G13600)-RELATED"/>
    <property type="match status" value="1"/>
</dbReference>
<evidence type="ECO:0000256" key="4">
    <source>
        <dbReference type="ARBA" id="ARBA00022771"/>
    </source>
</evidence>
<keyword evidence="3" id="KW-0677">Repeat</keyword>
<feature type="region of interest" description="Disordered" evidence="8">
    <location>
        <begin position="1"/>
        <end position="106"/>
    </location>
</feature>
<dbReference type="AlphaFoldDB" id="A0A7C8IDT9"/>
<evidence type="ECO:0000256" key="6">
    <source>
        <dbReference type="ARBA" id="ARBA00023242"/>
    </source>
</evidence>
<protein>
    <recommendedName>
        <fullName evidence="9">C2H2-type domain-containing protein</fullName>
    </recommendedName>
</protein>
<comment type="caution">
    <text evidence="10">The sequence shown here is derived from an EMBL/GenBank/DDBJ whole genome shotgun (WGS) entry which is preliminary data.</text>
</comment>
<evidence type="ECO:0000256" key="2">
    <source>
        <dbReference type="ARBA" id="ARBA00022723"/>
    </source>
</evidence>
<evidence type="ECO:0000256" key="8">
    <source>
        <dbReference type="SAM" id="MobiDB-lite"/>
    </source>
</evidence>
<evidence type="ECO:0000256" key="1">
    <source>
        <dbReference type="ARBA" id="ARBA00004123"/>
    </source>
</evidence>
<sequence>MSDPSETGGRPLASNIQQPEGSTRTSSLRRHARSNSQSSDERIGGTTSSSPRRRLGSKKEAMLSPHIGSSRGDSSTMQRSLSPTQMSPESASVHYTRTGRISKAKKGLKVHNCECGRSYTRAEHLRRHQKNHAQDALVCEFPECGKTFYRVDLLQRHQERHNEIGPDSRQPSLYERDTAEPEPRDAVPVSLATPIGTTISHTAPYYPQTLSPLPEATQDPRYTSDQFRTPQIPSSNFGHILRSSPHSKSGSNQKQAPYTHRQSRAAIGVQVGDLQPSIAWNDPFTHSPEYSSSDGYASPIPIAGDHANLFANFPYGPGPNRTRTPSNASFIEPPWGYPSRSPTSATSTMAYTWTSNEKSPAPSSLAYMASSYSMTSAPMAAGVDPMTAYGHFGPKTMAQRDEEEQAFLFPEQSYGMGQLANHYPFEQYLDNYWRHFHPSFPVVHRSTIGGISPSPMLHAAMTAVGGQYSNDASVKRKSRILHDRCLKLLEKRELDLMTEEERLCDYQALFLVEVLSQYRARRAAKTLSPRFENVYHKFCDNYRGVTSDIIDHINALGQPENATYDRWSQWVELNSRQRLLLCCYILEYQQSVFLSREPRHSLIQPSGFDLPFPAHSALWDAQDSSEWALTAQQYLHMPTYVYEVNPDLNMGPFDSFQSALLIAANYHHFGSTLPYPAPQSLPAMDHLLDDSPMTKHQLLTAKLLQYTPIRAMLAVSGESWILSEKVPSPQAFSGHKATLRTWVSGLWAATSDIHGPAVKDALKLAIEILQHAMIIPPHALRLELGADMGLYFAALTIWTVTVAANTRINAPQASAQPQRYQSHSPLPTNRNHNQYPSPSMHLSTSTSPNPTHAAAIGLLPHSHTSVVPAPTSHSMLHTDITMTSIHFLNQAILELDLLGMIPQWPREIAQWQQGCSALMRWVKMRLRNGALEGRDSAVGMGPTSAGTGRGGDGLGELLDGVIGVLEKTMGRGWEGWGV</sequence>
<feature type="domain" description="C2H2-type" evidence="9">
    <location>
        <begin position="108"/>
        <end position="137"/>
    </location>
</feature>
<feature type="compositionally biased region" description="Polar residues" evidence="8">
    <location>
        <begin position="220"/>
        <end position="237"/>
    </location>
</feature>
<evidence type="ECO:0000256" key="3">
    <source>
        <dbReference type="ARBA" id="ARBA00022737"/>
    </source>
</evidence>
<dbReference type="GO" id="GO:0008270">
    <property type="term" value="F:zinc ion binding"/>
    <property type="evidence" value="ECO:0007669"/>
    <property type="project" value="UniProtKB-KW"/>
</dbReference>
<comment type="subcellular location">
    <subcellularLocation>
        <location evidence="1">Nucleus</location>
    </subcellularLocation>
</comment>
<evidence type="ECO:0000256" key="5">
    <source>
        <dbReference type="ARBA" id="ARBA00022833"/>
    </source>
</evidence>
<dbReference type="GO" id="GO:0000981">
    <property type="term" value="F:DNA-binding transcription factor activity, RNA polymerase II-specific"/>
    <property type="evidence" value="ECO:0007669"/>
    <property type="project" value="InterPro"/>
</dbReference>
<dbReference type="GO" id="GO:0000978">
    <property type="term" value="F:RNA polymerase II cis-regulatory region sequence-specific DNA binding"/>
    <property type="evidence" value="ECO:0007669"/>
    <property type="project" value="InterPro"/>
</dbReference>
<name>A0A7C8IDT9_9PLEO</name>
<dbReference type="Pfam" id="PF00096">
    <property type="entry name" value="zf-C2H2"/>
    <property type="match status" value="1"/>
</dbReference>
<keyword evidence="4 7" id="KW-0863">Zinc-finger</keyword>
<dbReference type="Pfam" id="PF04082">
    <property type="entry name" value="Fungal_trans"/>
    <property type="match status" value="1"/>
</dbReference>
<keyword evidence="6" id="KW-0539">Nucleus</keyword>
<dbReference type="InterPro" id="IPR051059">
    <property type="entry name" value="VerF-like"/>
</dbReference>
<dbReference type="PANTHER" id="PTHR40626">
    <property type="entry name" value="MIP31509P"/>
    <property type="match status" value="1"/>
</dbReference>
<feature type="region of interest" description="Disordered" evidence="8">
    <location>
        <begin position="812"/>
        <end position="848"/>
    </location>
</feature>
<feature type="compositionally biased region" description="Polar residues" evidence="8">
    <location>
        <begin position="244"/>
        <end position="256"/>
    </location>
</feature>
<gene>
    <name evidence="10" type="ORF">BDV95DRAFT_44961</name>
</gene>
<feature type="compositionally biased region" description="Basic and acidic residues" evidence="8">
    <location>
        <begin position="174"/>
        <end position="185"/>
    </location>
</feature>
<feature type="compositionally biased region" description="Polar residues" evidence="8">
    <location>
        <begin position="71"/>
        <end position="95"/>
    </location>
</feature>
<dbReference type="CDD" id="cd12148">
    <property type="entry name" value="fungal_TF_MHR"/>
    <property type="match status" value="1"/>
</dbReference>
<dbReference type="PROSITE" id="PS50157">
    <property type="entry name" value="ZINC_FINGER_C2H2_2"/>
    <property type="match status" value="2"/>
</dbReference>
<organism evidence="10 11">
    <name type="scientific">Massariosphaeria phaeospora</name>
    <dbReference type="NCBI Taxonomy" id="100035"/>
    <lineage>
        <taxon>Eukaryota</taxon>
        <taxon>Fungi</taxon>
        <taxon>Dikarya</taxon>
        <taxon>Ascomycota</taxon>
        <taxon>Pezizomycotina</taxon>
        <taxon>Dothideomycetes</taxon>
        <taxon>Pleosporomycetidae</taxon>
        <taxon>Pleosporales</taxon>
        <taxon>Pleosporales incertae sedis</taxon>
        <taxon>Massariosphaeria</taxon>
    </lineage>
</organism>
<accession>A0A7C8IDT9</accession>
<feature type="region of interest" description="Disordered" evidence="8">
    <location>
        <begin position="207"/>
        <end position="259"/>
    </location>
</feature>
<dbReference type="InterPro" id="IPR036236">
    <property type="entry name" value="Znf_C2H2_sf"/>
</dbReference>
<keyword evidence="2" id="KW-0479">Metal-binding</keyword>
<dbReference type="GO" id="GO:0005634">
    <property type="term" value="C:nucleus"/>
    <property type="evidence" value="ECO:0007669"/>
    <property type="project" value="UniProtKB-SubCell"/>
</dbReference>